<accession>A0ABM3LPF9</accession>
<evidence type="ECO:0000313" key="3">
    <source>
        <dbReference type="Proteomes" id="UP001652582"/>
    </source>
</evidence>
<evidence type="ECO:0000256" key="1">
    <source>
        <dbReference type="SAM" id="SignalP"/>
    </source>
</evidence>
<dbReference type="PANTHER" id="PTHR45985">
    <property type="match status" value="1"/>
</dbReference>
<organism evidence="3 4">
    <name type="scientific">Bicyclus anynana</name>
    <name type="common">Squinting bush brown butterfly</name>
    <dbReference type="NCBI Taxonomy" id="110368"/>
    <lineage>
        <taxon>Eukaryota</taxon>
        <taxon>Metazoa</taxon>
        <taxon>Ecdysozoa</taxon>
        <taxon>Arthropoda</taxon>
        <taxon>Hexapoda</taxon>
        <taxon>Insecta</taxon>
        <taxon>Pterygota</taxon>
        <taxon>Neoptera</taxon>
        <taxon>Endopterygota</taxon>
        <taxon>Lepidoptera</taxon>
        <taxon>Glossata</taxon>
        <taxon>Ditrysia</taxon>
        <taxon>Papilionoidea</taxon>
        <taxon>Nymphalidae</taxon>
        <taxon>Satyrinae</taxon>
        <taxon>Satyrini</taxon>
        <taxon>Mycalesina</taxon>
        <taxon>Bicyclus</taxon>
    </lineage>
</organism>
<dbReference type="InterPro" id="IPR002509">
    <property type="entry name" value="NODB_dom"/>
</dbReference>
<dbReference type="PANTHER" id="PTHR45985:SF8">
    <property type="entry name" value="CHITIN DEACETYLASE-LIKE 9, ISOFORM A"/>
    <property type="match status" value="1"/>
</dbReference>
<dbReference type="SUPFAM" id="SSF88713">
    <property type="entry name" value="Glycoside hydrolase/deacetylase"/>
    <property type="match status" value="1"/>
</dbReference>
<dbReference type="RefSeq" id="XP_052740970.1">
    <property type="nucleotide sequence ID" value="XM_052885010.1"/>
</dbReference>
<dbReference type="InterPro" id="IPR011330">
    <property type="entry name" value="Glyco_hydro/deAcase_b/a-brl"/>
</dbReference>
<dbReference type="GeneID" id="128198652"/>
<keyword evidence="3" id="KW-1185">Reference proteome</keyword>
<reference evidence="3" key="1">
    <citation type="submission" date="2025-05" db="UniProtKB">
        <authorList>
            <consortium name="RefSeq"/>
        </authorList>
    </citation>
    <scope>NUCLEOTIDE SEQUENCE [LARGE SCALE GENOMIC DNA]</scope>
</reference>
<feature type="signal peptide" evidence="1">
    <location>
        <begin position="1"/>
        <end position="18"/>
    </location>
</feature>
<proteinExistence type="predicted"/>
<sequence length="381" mass="42953">MKFALAVISAVLVGSLLAADLPDAAPCDPTLCSLPHCRCTDTTVPGGFTAANTPQFVILTFDDGVNVNNMVLYRSLLSNRRNSNTCPAAATFFVTHEYTDYTLVNELYNAGHEIALHSITHQVSVDYWREADYATMMREFADQRSQIAHFANIPVNSVHGVRLPFLQMAGNASFQMMASAGLTYDITWPTNDYRDPGLWPYTLNFRSTQDCVIPPCPTASIPGPWVIPMNSWTDLQGLPCAMVDTCFHHPHGADQEGWFNFIMQNFQRHYLGNRSPFGFYVHEWFVRVNPGLRFALERFLDVVNNLNDAFMVNAKEVTDWVQNPVPLNVYRQRPCQNRLQTQCGANFCGPLRAPTADKNYYMQVCSTCPRVYPWINNPLGL</sequence>
<dbReference type="CDD" id="cd10975">
    <property type="entry name" value="CE4_CDA_like_2"/>
    <property type="match status" value="1"/>
</dbReference>
<protein>
    <submittedName>
        <fullName evidence="4">Chitin deacetylase 8-like</fullName>
    </submittedName>
</protein>
<dbReference type="InterPro" id="IPR052740">
    <property type="entry name" value="CE4"/>
</dbReference>
<feature type="chain" id="PRO_5046611480" evidence="1">
    <location>
        <begin position="19"/>
        <end position="381"/>
    </location>
</feature>
<feature type="domain" description="NodB homology" evidence="2">
    <location>
        <begin position="53"/>
        <end position="183"/>
    </location>
</feature>
<dbReference type="Pfam" id="PF01522">
    <property type="entry name" value="Polysacc_deac_1"/>
    <property type="match status" value="1"/>
</dbReference>
<dbReference type="Gene3D" id="3.20.20.370">
    <property type="entry name" value="Glycoside hydrolase/deacetylase"/>
    <property type="match status" value="1"/>
</dbReference>
<gene>
    <name evidence="4" type="primary">LOC128198652</name>
</gene>
<name>A0ABM3LPF9_BICAN</name>
<reference evidence="4" key="2">
    <citation type="submission" date="2025-08" db="UniProtKB">
        <authorList>
            <consortium name="RefSeq"/>
        </authorList>
    </citation>
    <scope>IDENTIFICATION</scope>
</reference>
<keyword evidence="1" id="KW-0732">Signal</keyword>
<evidence type="ECO:0000259" key="2">
    <source>
        <dbReference type="Pfam" id="PF01522"/>
    </source>
</evidence>
<dbReference type="Proteomes" id="UP001652582">
    <property type="component" value="Chromosome 2"/>
</dbReference>
<evidence type="ECO:0000313" key="4">
    <source>
        <dbReference type="RefSeq" id="XP_052740970.1"/>
    </source>
</evidence>